<accession>B3MYC0</accession>
<dbReference type="STRING" id="7217.B3MYC0"/>
<feature type="region of interest" description="Disordered" evidence="1">
    <location>
        <begin position="14"/>
        <end position="79"/>
    </location>
</feature>
<dbReference type="OMA" id="RYDRIFG"/>
<feature type="compositionally biased region" description="Basic and acidic residues" evidence="1">
    <location>
        <begin position="37"/>
        <end position="50"/>
    </location>
</feature>
<gene>
    <name evidence="2" type="primary">Dana\GF22108</name>
    <name evidence="2" type="synonym">dana_GLEANR_6093</name>
    <name evidence="2" type="ORF">GF22108</name>
</gene>
<feature type="region of interest" description="Disordered" evidence="1">
    <location>
        <begin position="106"/>
        <end position="125"/>
    </location>
</feature>
<dbReference type="PhylomeDB" id="B3MYC0"/>
<dbReference type="OrthoDB" id="7858461at2759"/>
<evidence type="ECO:0000313" key="2">
    <source>
        <dbReference type="EMBL" id="EDV32614.1"/>
    </source>
</evidence>
<dbReference type="InParanoid" id="B3MYC0"/>
<proteinExistence type="predicted"/>
<organism evidence="2 3">
    <name type="scientific">Drosophila ananassae</name>
    <name type="common">Fruit fly</name>
    <dbReference type="NCBI Taxonomy" id="7217"/>
    <lineage>
        <taxon>Eukaryota</taxon>
        <taxon>Metazoa</taxon>
        <taxon>Ecdysozoa</taxon>
        <taxon>Arthropoda</taxon>
        <taxon>Hexapoda</taxon>
        <taxon>Insecta</taxon>
        <taxon>Pterygota</taxon>
        <taxon>Neoptera</taxon>
        <taxon>Endopterygota</taxon>
        <taxon>Diptera</taxon>
        <taxon>Brachycera</taxon>
        <taxon>Muscomorpha</taxon>
        <taxon>Ephydroidea</taxon>
        <taxon>Drosophilidae</taxon>
        <taxon>Drosophila</taxon>
        <taxon>Sophophora</taxon>
    </lineage>
</organism>
<name>B3MYC0_DROAN</name>
<dbReference type="HOGENOM" id="CLU_2063930_0_0_1"/>
<keyword evidence="3" id="KW-1185">Reference proteome</keyword>
<protein>
    <submittedName>
        <fullName evidence="2">Uncharacterized protein</fullName>
    </submittedName>
</protein>
<evidence type="ECO:0000256" key="1">
    <source>
        <dbReference type="SAM" id="MobiDB-lite"/>
    </source>
</evidence>
<sequence>MCTLSDFFSCIRSQGGSDKDYTSPTHRRHNLDDEYEEVGKDIRENKSLARDRRRRSGKEKQRSATLPSGISGLGSTSGFTSTCIRPLSRDLRISYEAMERYDEIFGGPDIEAGETSTNRHIPDQF</sequence>
<feature type="compositionally biased region" description="Low complexity" evidence="1">
    <location>
        <begin position="65"/>
        <end position="79"/>
    </location>
</feature>
<evidence type="ECO:0000313" key="3">
    <source>
        <dbReference type="Proteomes" id="UP000007801"/>
    </source>
</evidence>
<dbReference type="EMBL" id="CH902632">
    <property type="protein sequence ID" value="EDV32614.1"/>
    <property type="molecule type" value="Genomic_DNA"/>
</dbReference>
<dbReference type="Proteomes" id="UP000007801">
    <property type="component" value="Unassembled WGS sequence"/>
</dbReference>
<dbReference type="GeneID" id="6504776"/>
<reference evidence="2 3" key="1">
    <citation type="journal article" date="2007" name="Nature">
        <title>Evolution of genes and genomes on the Drosophila phylogeny.</title>
        <authorList>
            <consortium name="Drosophila 12 Genomes Consortium"/>
            <person name="Clark A.G."/>
            <person name="Eisen M.B."/>
            <person name="Smith D.R."/>
            <person name="Bergman C.M."/>
            <person name="Oliver B."/>
            <person name="Markow T.A."/>
            <person name="Kaufman T.C."/>
            <person name="Kellis M."/>
            <person name="Gelbart W."/>
            <person name="Iyer V.N."/>
            <person name="Pollard D.A."/>
            <person name="Sackton T.B."/>
            <person name="Larracuente A.M."/>
            <person name="Singh N.D."/>
            <person name="Abad J.P."/>
            <person name="Abt D.N."/>
            <person name="Adryan B."/>
            <person name="Aguade M."/>
            <person name="Akashi H."/>
            <person name="Anderson W.W."/>
            <person name="Aquadro C.F."/>
            <person name="Ardell D.H."/>
            <person name="Arguello R."/>
            <person name="Artieri C.G."/>
            <person name="Barbash D.A."/>
            <person name="Barker D."/>
            <person name="Barsanti P."/>
            <person name="Batterham P."/>
            <person name="Batzoglou S."/>
            <person name="Begun D."/>
            <person name="Bhutkar A."/>
            <person name="Blanco E."/>
            <person name="Bosak S.A."/>
            <person name="Bradley R.K."/>
            <person name="Brand A.D."/>
            <person name="Brent M.R."/>
            <person name="Brooks A.N."/>
            <person name="Brown R.H."/>
            <person name="Butlin R.K."/>
            <person name="Caggese C."/>
            <person name="Calvi B.R."/>
            <person name="Bernardo de Carvalho A."/>
            <person name="Caspi A."/>
            <person name="Castrezana S."/>
            <person name="Celniker S.E."/>
            <person name="Chang J.L."/>
            <person name="Chapple C."/>
            <person name="Chatterji S."/>
            <person name="Chinwalla A."/>
            <person name="Civetta A."/>
            <person name="Clifton S.W."/>
            <person name="Comeron J.M."/>
            <person name="Costello J.C."/>
            <person name="Coyne J.A."/>
            <person name="Daub J."/>
            <person name="David R.G."/>
            <person name="Delcher A.L."/>
            <person name="Delehaunty K."/>
            <person name="Do C.B."/>
            <person name="Ebling H."/>
            <person name="Edwards K."/>
            <person name="Eickbush T."/>
            <person name="Evans J.D."/>
            <person name="Filipski A."/>
            <person name="Findeiss S."/>
            <person name="Freyhult E."/>
            <person name="Fulton L."/>
            <person name="Fulton R."/>
            <person name="Garcia A.C."/>
            <person name="Gardiner A."/>
            <person name="Garfield D.A."/>
            <person name="Garvin B.E."/>
            <person name="Gibson G."/>
            <person name="Gilbert D."/>
            <person name="Gnerre S."/>
            <person name="Godfrey J."/>
            <person name="Good R."/>
            <person name="Gotea V."/>
            <person name="Gravely B."/>
            <person name="Greenberg A.J."/>
            <person name="Griffiths-Jones S."/>
            <person name="Gross S."/>
            <person name="Guigo R."/>
            <person name="Gustafson E.A."/>
            <person name="Haerty W."/>
            <person name="Hahn M.W."/>
            <person name="Halligan D.L."/>
            <person name="Halpern A.L."/>
            <person name="Halter G.M."/>
            <person name="Han M.V."/>
            <person name="Heger A."/>
            <person name="Hillier L."/>
            <person name="Hinrichs A.S."/>
            <person name="Holmes I."/>
            <person name="Hoskins R.A."/>
            <person name="Hubisz M.J."/>
            <person name="Hultmark D."/>
            <person name="Huntley M.A."/>
            <person name="Jaffe D.B."/>
            <person name="Jagadeeshan S."/>
            <person name="Jeck W.R."/>
            <person name="Johnson J."/>
            <person name="Jones C.D."/>
            <person name="Jordan W.C."/>
            <person name="Karpen G.H."/>
            <person name="Kataoka E."/>
            <person name="Keightley P.D."/>
            <person name="Kheradpour P."/>
            <person name="Kirkness E.F."/>
            <person name="Koerich L.B."/>
            <person name="Kristiansen K."/>
            <person name="Kudrna D."/>
            <person name="Kulathinal R.J."/>
            <person name="Kumar S."/>
            <person name="Kwok R."/>
            <person name="Lander E."/>
            <person name="Langley C.H."/>
            <person name="Lapoint R."/>
            <person name="Lazzaro B.P."/>
            <person name="Lee S.J."/>
            <person name="Levesque L."/>
            <person name="Li R."/>
            <person name="Lin C.F."/>
            <person name="Lin M.F."/>
            <person name="Lindblad-Toh K."/>
            <person name="Llopart A."/>
            <person name="Long M."/>
            <person name="Low L."/>
            <person name="Lozovsky E."/>
            <person name="Lu J."/>
            <person name="Luo M."/>
            <person name="Machado C.A."/>
            <person name="Makalowski W."/>
            <person name="Marzo M."/>
            <person name="Matsuda M."/>
            <person name="Matzkin L."/>
            <person name="McAllister B."/>
            <person name="McBride C.S."/>
            <person name="McKernan B."/>
            <person name="McKernan K."/>
            <person name="Mendez-Lago M."/>
            <person name="Minx P."/>
            <person name="Mollenhauer M.U."/>
            <person name="Montooth K."/>
            <person name="Mount S.M."/>
            <person name="Mu X."/>
            <person name="Myers E."/>
            <person name="Negre B."/>
            <person name="Newfeld S."/>
            <person name="Nielsen R."/>
            <person name="Noor M.A."/>
            <person name="O'Grady P."/>
            <person name="Pachter L."/>
            <person name="Papaceit M."/>
            <person name="Parisi M.J."/>
            <person name="Parisi M."/>
            <person name="Parts L."/>
            <person name="Pedersen J.S."/>
            <person name="Pesole G."/>
            <person name="Phillippy A.M."/>
            <person name="Ponting C.P."/>
            <person name="Pop M."/>
            <person name="Porcelli D."/>
            <person name="Powell J.R."/>
            <person name="Prohaska S."/>
            <person name="Pruitt K."/>
            <person name="Puig M."/>
            <person name="Quesneville H."/>
            <person name="Ram K.R."/>
            <person name="Rand D."/>
            <person name="Rasmussen M.D."/>
            <person name="Reed L.K."/>
            <person name="Reenan R."/>
            <person name="Reily A."/>
            <person name="Remington K.A."/>
            <person name="Rieger T.T."/>
            <person name="Ritchie M.G."/>
            <person name="Robin C."/>
            <person name="Rogers Y.H."/>
            <person name="Rohde C."/>
            <person name="Rozas J."/>
            <person name="Rubenfield M.J."/>
            <person name="Ruiz A."/>
            <person name="Russo S."/>
            <person name="Salzberg S.L."/>
            <person name="Sanchez-Gracia A."/>
            <person name="Saranga D.J."/>
            <person name="Sato H."/>
            <person name="Schaeffer S.W."/>
            <person name="Schatz M.C."/>
            <person name="Schlenke T."/>
            <person name="Schwartz R."/>
            <person name="Segarra C."/>
            <person name="Singh R.S."/>
            <person name="Sirot L."/>
            <person name="Sirota M."/>
            <person name="Sisneros N.B."/>
            <person name="Smith C.D."/>
            <person name="Smith T.F."/>
            <person name="Spieth J."/>
            <person name="Stage D.E."/>
            <person name="Stark A."/>
            <person name="Stephan W."/>
            <person name="Strausberg R.L."/>
            <person name="Strempel S."/>
            <person name="Sturgill D."/>
            <person name="Sutton G."/>
            <person name="Sutton G.G."/>
            <person name="Tao W."/>
            <person name="Teichmann S."/>
            <person name="Tobari Y.N."/>
            <person name="Tomimura Y."/>
            <person name="Tsolas J.M."/>
            <person name="Valente V.L."/>
            <person name="Venter E."/>
            <person name="Venter J.C."/>
            <person name="Vicario S."/>
            <person name="Vieira F.G."/>
            <person name="Vilella A.J."/>
            <person name="Villasante A."/>
            <person name="Walenz B."/>
            <person name="Wang J."/>
            <person name="Wasserman M."/>
            <person name="Watts T."/>
            <person name="Wilson D."/>
            <person name="Wilson R.K."/>
            <person name="Wing R.A."/>
            <person name="Wolfner M.F."/>
            <person name="Wong A."/>
            <person name="Wong G.K."/>
            <person name="Wu C.I."/>
            <person name="Wu G."/>
            <person name="Yamamoto D."/>
            <person name="Yang H.P."/>
            <person name="Yang S.P."/>
            <person name="Yorke J.A."/>
            <person name="Yoshida K."/>
            <person name="Zdobnov E."/>
            <person name="Zhang P."/>
            <person name="Zhang Y."/>
            <person name="Zimin A.V."/>
            <person name="Baldwin J."/>
            <person name="Abdouelleil A."/>
            <person name="Abdulkadir J."/>
            <person name="Abebe A."/>
            <person name="Abera B."/>
            <person name="Abreu J."/>
            <person name="Acer S.C."/>
            <person name="Aftuck L."/>
            <person name="Alexander A."/>
            <person name="An P."/>
            <person name="Anderson E."/>
            <person name="Anderson S."/>
            <person name="Arachi H."/>
            <person name="Azer M."/>
            <person name="Bachantsang P."/>
            <person name="Barry A."/>
            <person name="Bayul T."/>
            <person name="Berlin A."/>
            <person name="Bessette D."/>
            <person name="Bloom T."/>
            <person name="Blye J."/>
            <person name="Boguslavskiy L."/>
            <person name="Bonnet C."/>
            <person name="Boukhgalter B."/>
            <person name="Bourzgui I."/>
            <person name="Brown A."/>
            <person name="Cahill P."/>
            <person name="Channer S."/>
            <person name="Cheshatsang Y."/>
            <person name="Chuda L."/>
            <person name="Citroen M."/>
            <person name="Collymore A."/>
            <person name="Cooke P."/>
            <person name="Costello M."/>
            <person name="D'Aco K."/>
            <person name="Daza R."/>
            <person name="De Haan G."/>
            <person name="DeGray S."/>
            <person name="DeMaso C."/>
            <person name="Dhargay N."/>
            <person name="Dooley K."/>
            <person name="Dooley E."/>
            <person name="Doricent M."/>
            <person name="Dorje P."/>
            <person name="Dorjee K."/>
            <person name="Dupes A."/>
            <person name="Elong R."/>
            <person name="Falk J."/>
            <person name="Farina A."/>
            <person name="Faro S."/>
            <person name="Ferguson D."/>
            <person name="Fisher S."/>
            <person name="Foley C.D."/>
            <person name="Franke A."/>
            <person name="Friedrich D."/>
            <person name="Gadbois L."/>
            <person name="Gearin G."/>
            <person name="Gearin C.R."/>
            <person name="Giannoukos G."/>
            <person name="Goode T."/>
            <person name="Graham J."/>
            <person name="Grandbois E."/>
            <person name="Grewal S."/>
            <person name="Gyaltsen K."/>
            <person name="Hafez N."/>
            <person name="Hagos B."/>
            <person name="Hall J."/>
            <person name="Henson C."/>
            <person name="Hollinger A."/>
            <person name="Honan T."/>
            <person name="Huard M.D."/>
            <person name="Hughes L."/>
            <person name="Hurhula B."/>
            <person name="Husby M.E."/>
            <person name="Kamat A."/>
            <person name="Kanga B."/>
            <person name="Kashin S."/>
            <person name="Khazanovich D."/>
            <person name="Kisner P."/>
            <person name="Lance K."/>
            <person name="Lara M."/>
            <person name="Lee W."/>
            <person name="Lennon N."/>
            <person name="Letendre F."/>
            <person name="LeVine R."/>
            <person name="Lipovsky A."/>
            <person name="Liu X."/>
            <person name="Liu J."/>
            <person name="Liu S."/>
            <person name="Lokyitsang T."/>
            <person name="Lokyitsang Y."/>
            <person name="Lubonja R."/>
            <person name="Lui A."/>
            <person name="MacDonald P."/>
            <person name="Magnisalis V."/>
            <person name="Maru K."/>
            <person name="Matthews C."/>
            <person name="McCusker W."/>
            <person name="McDonough S."/>
            <person name="Mehta T."/>
            <person name="Meldrim J."/>
            <person name="Meneus L."/>
            <person name="Mihai O."/>
            <person name="Mihalev A."/>
            <person name="Mihova T."/>
            <person name="Mittelman R."/>
            <person name="Mlenga V."/>
            <person name="Montmayeur A."/>
            <person name="Mulrain L."/>
            <person name="Navidi A."/>
            <person name="Naylor J."/>
            <person name="Negash T."/>
            <person name="Nguyen T."/>
            <person name="Nguyen N."/>
            <person name="Nicol R."/>
            <person name="Norbu C."/>
            <person name="Norbu N."/>
            <person name="Novod N."/>
            <person name="O'Neill B."/>
            <person name="Osman S."/>
            <person name="Markiewicz E."/>
            <person name="Oyono O.L."/>
            <person name="Patti C."/>
            <person name="Phunkhang P."/>
            <person name="Pierre F."/>
            <person name="Priest M."/>
            <person name="Raghuraman S."/>
            <person name="Rege F."/>
            <person name="Reyes R."/>
            <person name="Rise C."/>
            <person name="Rogov P."/>
            <person name="Ross K."/>
            <person name="Ryan E."/>
            <person name="Settipalli S."/>
            <person name="Shea T."/>
            <person name="Sherpa N."/>
            <person name="Shi L."/>
            <person name="Shih D."/>
            <person name="Sparrow T."/>
            <person name="Spaulding J."/>
            <person name="Stalker J."/>
            <person name="Stange-Thomann N."/>
            <person name="Stavropoulos S."/>
            <person name="Stone C."/>
            <person name="Strader C."/>
            <person name="Tesfaye S."/>
            <person name="Thomson T."/>
            <person name="Thoulutsang Y."/>
            <person name="Thoulutsang D."/>
            <person name="Topham K."/>
            <person name="Topping I."/>
            <person name="Tsamla T."/>
            <person name="Vassiliev H."/>
            <person name="Vo A."/>
            <person name="Wangchuk T."/>
            <person name="Wangdi T."/>
            <person name="Weiand M."/>
            <person name="Wilkinson J."/>
            <person name="Wilson A."/>
            <person name="Yadav S."/>
            <person name="Young G."/>
            <person name="Yu Q."/>
            <person name="Zembek L."/>
            <person name="Zhong D."/>
            <person name="Zimmer A."/>
            <person name="Zwirko Z."/>
            <person name="Jaffe D.B."/>
            <person name="Alvarez P."/>
            <person name="Brockman W."/>
            <person name="Butler J."/>
            <person name="Chin C."/>
            <person name="Gnerre S."/>
            <person name="Grabherr M."/>
            <person name="Kleber M."/>
            <person name="Mauceli E."/>
            <person name="MacCallum I."/>
        </authorList>
    </citation>
    <scope>NUCLEOTIDE SEQUENCE [LARGE SCALE GENOMIC DNA]</scope>
    <source>
        <strain evidence="3">Tucson 14024-0371.13</strain>
    </source>
</reference>
<dbReference type="KEGG" id="dan:6504776"/>
<dbReference type="AlphaFoldDB" id="B3MYC0"/>